<dbReference type="EMBL" id="LNYT01000007">
    <property type="protein sequence ID" value="KTD48738.1"/>
    <property type="molecule type" value="Genomic_DNA"/>
</dbReference>
<dbReference type="PATRIC" id="fig|458.5.peg.1127"/>
<dbReference type="InterPro" id="IPR029063">
    <property type="entry name" value="SAM-dependent_MTases_sf"/>
</dbReference>
<gene>
    <name evidence="3" type="ORF">Lrub_1089</name>
</gene>
<keyword evidence="2" id="KW-0472">Membrane</keyword>
<evidence type="ECO:0000256" key="1">
    <source>
        <dbReference type="ARBA" id="ARBA00023115"/>
    </source>
</evidence>
<protein>
    <submittedName>
        <fullName evidence="3">Spermidine synthase</fullName>
    </submittedName>
</protein>
<keyword evidence="1" id="KW-0620">Polyamine biosynthesis</keyword>
<dbReference type="PANTHER" id="PTHR43317">
    <property type="entry name" value="THERMOSPERMINE SYNTHASE ACAULIS5"/>
    <property type="match status" value="1"/>
</dbReference>
<feature type="transmembrane region" description="Helical" evidence="2">
    <location>
        <begin position="380"/>
        <end position="403"/>
    </location>
</feature>
<feature type="transmembrane region" description="Helical" evidence="2">
    <location>
        <begin position="212"/>
        <end position="233"/>
    </location>
</feature>
<dbReference type="NCBIfam" id="NF037959">
    <property type="entry name" value="MFS_SpdSyn"/>
    <property type="match status" value="1"/>
</dbReference>
<dbReference type="SUPFAM" id="SSF53335">
    <property type="entry name" value="S-adenosyl-L-methionine-dependent methyltransferases"/>
    <property type="match status" value="1"/>
</dbReference>
<feature type="transmembrane region" description="Helical" evidence="2">
    <location>
        <begin position="37"/>
        <end position="60"/>
    </location>
</feature>
<dbReference type="PANTHER" id="PTHR43317:SF1">
    <property type="entry name" value="THERMOSPERMINE SYNTHASE ACAULIS5"/>
    <property type="match status" value="1"/>
</dbReference>
<dbReference type="GO" id="GO:0006596">
    <property type="term" value="P:polyamine biosynthetic process"/>
    <property type="evidence" value="ECO:0007669"/>
    <property type="project" value="UniProtKB-KW"/>
</dbReference>
<comment type="caution">
    <text evidence="3">The sequence shown here is derived from an EMBL/GenBank/DDBJ whole genome shotgun (WGS) entry which is preliminary data.</text>
</comment>
<keyword evidence="2" id="KW-1133">Transmembrane helix</keyword>
<keyword evidence="2" id="KW-0812">Transmembrane</keyword>
<dbReference type="Gene3D" id="3.40.50.150">
    <property type="entry name" value="Vaccinia Virus protein VP39"/>
    <property type="match status" value="1"/>
</dbReference>
<proteinExistence type="predicted"/>
<accession>A0A0W0XWA9</accession>
<dbReference type="AlphaFoldDB" id="A0A0W0XWA9"/>
<feature type="transmembrane region" description="Helical" evidence="2">
    <location>
        <begin position="239"/>
        <end position="258"/>
    </location>
</feature>
<feature type="transmembrane region" description="Helical" evidence="2">
    <location>
        <begin position="67"/>
        <end position="88"/>
    </location>
</feature>
<evidence type="ECO:0000313" key="4">
    <source>
        <dbReference type="Proteomes" id="UP000054608"/>
    </source>
</evidence>
<reference evidence="3 4" key="1">
    <citation type="submission" date="2015-11" db="EMBL/GenBank/DDBJ databases">
        <title>Genomic analysis of 38 Legionella species identifies large and diverse effector repertoires.</title>
        <authorList>
            <person name="Burstein D."/>
            <person name="Amaro F."/>
            <person name="Zusman T."/>
            <person name="Lifshitz Z."/>
            <person name="Cohen O."/>
            <person name="Gilbert J.A."/>
            <person name="Pupko T."/>
            <person name="Shuman H.A."/>
            <person name="Segal G."/>
        </authorList>
    </citation>
    <scope>NUCLEOTIDE SEQUENCE [LARGE SCALE GENOMIC DNA]</scope>
    <source>
        <strain evidence="3 4">WA-270A-C2</strain>
    </source>
</reference>
<feature type="transmembrane region" description="Helical" evidence="2">
    <location>
        <begin position="138"/>
        <end position="159"/>
    </location>
</feature>
<feature type="transmembrane region" description="Helical" evidence="2">
    <location>
        <begin position="423"/>
        <end position="441"/>
    </location>
</feature>
<dbReference type="Proteomes" id="UP000054608">
    <property type="component" value="Unassembled WGS sequence"/>
</dbReference>
<keyword evidence="4" id="KW-1185">Reference proteome</keyword>
<feature type="transmembrane region" description="Helical" evidence="2">
    <location>
        <begin position="171"/>
        <end position="191"/>
    </location>
</feature>
<feature type="transmembrane region" description="Helical" evidence="2">
    <location>
        <begin position="108"/>
        <end position="126"/>
    </location>
</feature>
<feature type="transmembrane region" description="Helical" evidence="2">
    <location>
        <begin position="296"/>
        <end position="315"/>
    </location>
</feature>
<feature type="transmembrane region" description="Helical" evidence="2">
    <location>
        <begin position="270"/>
        <end position="290"/>
    </location>
</feature>
<sequence length="703" mass="78724">MIHILFSLSLFASAVLLFAIQPMVAKMLLPVYGGTPAVWTVCMLFFQFLLLIAYGYAWVLSYFCGRYWRFVHAGVVAIALLFLPLTLIPTQAADAPDLGILRDLIGQLGLPLLMVAASAPLLQFAYSLSRGKQAHDPYFLYVASNIGSLSALLSYPWLIERWIGLKQQFAYWNYLFGGYCFLLAIILCLPYRQPALTGRHQSAPVGWQTKGLWIGYSFIPCSLMLGVTFYISTDIASTPLFWVIPLALYLLSFVMTFAKKPLIPQDWLVRNSLMFIIFPVVGFIFGANLLSAWQLIAFHLACFMMFALLCHGELVRLRPPADRLTSFYFCLALGGVLAGLFNGLLAPRLFNGAYEYPITFVFATLCIPLAVSRRFTWMPFVLVFVLTANYFLSAYPWYAWIRANRVVEMGVLVVIIVNGKEKINLFASLAVLFLFLFSPWFKLLPALDLQRNFYGVKQVTFMSGVYALLSQSTVHGFQSPGALSVSSGSMAYYAPVQPVLKVLQAREPSLQTLLVGLGTGMLTCQFRPSDAVDIIDIDAQVIGIANDTRYFTYLRDCPPRISLSEGDGRRVLGQKADHQADLVIIDAFSSDAIPTHLLTREAFLLYQRKLNKEGIILVNISNRHLRLLPVLNGIGRALDLIVLHALYPGDAKAGKFPSEWVLLTANEPLARSLMNRGGWRFVTENESILWTDNYSNIVSLLKW</sequence>
<organism evidence="3 4">
    <name type="scientific">Legionella rubrilucens</name>
    <dbReference type="NCBI Taxonomy" id="458"/>
    <lineage>
        <taxon>Bacteria</taxon>
        <taxon>Pseudomonadati</taxon>
        <taxon>Pseudomonadota</taxon>
        <taxon>Gammaproteobacteria</taxon>
        <taxon>Legionellales</taxon>
        <taxon>Legionellaceae</taxon>
        <taxon>Legionella</taxon>
    </lineage>
</organism>
<name>A0A0W0XWA9_9GAMM</name>
<feature type="transmembrane region" description="Helical" evidence="2">
    <location>
        <begin position="327"/>
        <end position="347"/>
    </location>
</feature>
<evidence type="ECO:0000256" key="2">
    <source>
        <dbReference type="SAM" id="Phobius"/>
    </source>
</evidence>
<dbReference type="RefSeq" id="WP_058531177.1">
    <property type="nucleotide sequence ID" value="NZ_CAAAIN010000001.1"/>
</dbReference>
<dbReference type="STRING" id="458.Lrub_1089"/>
<evidence type="ECO:0000313" key="3">
    <source>
        <dbReference type="EMBL" id="KTD48738.1"/>
    </source>
</evidence>